<dbReference type="SMART" id="SM00360">
    <property type="entry name" value="RRM"/>
    <property type="match status" value="1"/>
</dbReference>
<dbReference type="PANTHER" id="PTHR12271">
    <property type="entry name" value="POLY A POLYMERASE CID PAP -RELATED"/>
    <property type="match status" value="1"/>
</dbReference>
<dbReference type="Gene3D" id="1.10.1410.10">
    <property type="match status" value="1"/>
</dbReference>
<keyword evidence="9" id="KW-0694">RNA-binding</keyword>
<dbReference type="PANTHER" id="PTHR12271:SF127">
    <property type="entry name" value="SPECKLE TARGETED PIP5K1A-REGULATED POLY(A) POLYMERASE"/>
    <property type="match status" value="1"/>
</dbReference>
<evidence type="ECO:0000313" key="15">
    <source>
        <dbReference type="EMBL" id="KAK8739941.1"/>
    </source>
</evidence>
<dbReference type="Gene3D" id="3.30.460.10">
    <property type="entry name" value="Beta Polymerase, domain 2"/>
    <property type="match status" value="1"/>
</dbReference>
<evidence type="ECO:0000256" key="13">
    <source>
        <dbReference type="SAM" id="MobiDB-lite"/>
    </source>
</evidence>
<feature type="compositionally biased region" description="Basic and acidic residues" evidence="13">
    <location>
        <begin position="718"/>
        <end position="727"/>
    </location>
</feature>
<reference evidence="15" key="2">
    <citation type="submission" date="2024-01" db="EMBL/GenBank/DDBJ databases">
        <authorList>
            <person name="He J."/>
            <person name="Wang M."/>
            <person name="Zheng J."/>
            <person name="Liu Z."/>
        </authorList>
    </citation>
    <scope>NUCLEOTIDE SEQUENCE</scope>
    <source>
        <strain evidence="15">ZL_2023a</strain>
        <tissue evidence="15">Muscle</tissue>
    </source>
</reference>
<dbReference type="InterPro" id="IPR012677">
    <property type="entry name" value="Nucleotide-bd_a/b_plait_sf"/>
</dbReference>
<keyword evidence="5" id="KW-0808">Transferase</keyword>
<evidence type="ECO:0000256" key="9">
    <source>
        <dbReference type="ARBA" id="ARBA00022884"/>
    </source>
</evidence>
<protein>
    <recommendedName>
        <fullName evidence="4">Speckle targeted PIP5K1A-regulated poly(A) polymerase</fullName>
        <ecNumber evidence="3">2.7.7.52</ecNumber>
    </recommendedName>
    <alternativeName>
        <fullName evidence="10">RNA-binding motif protein 21</fullName>
    </alternativeName>
    <alternativeName>
        <fullName evidence="11">U6 snRNA-specific terminal uridylyltransferase 1</fullName>
    </alternativeName>
</protein>
<feature type="domain" description="RRM" evidence="14">
    <location>
        <begin position="59"/>
        <end position="121"/>
    </location>
</feature>
<dbReference type="Proteomes" id="UP001445076">
    <property type="component" value="Unassembled WGS sequence"/>
</dbReference>
<evidence type="ECO:0000256" key="4">
    <source>
        <dbReference type="ARBA" id="ARBA00021679"/>
    </source>
</evidence>
<comment type="caution">
    <text evidence="15">The sequence shown here is derived from an EMBL/GenBank/DDBJ whole genome shotgun (WGS) entry which is preliminary data.</text>
</comment>
<keyword evidence="6" id="KW-0548">Nucleotidyltransferase</keyword>
<proteinExistence type="predicted"/>
<dbReference type="EC" id="2.7.7.52" evidence="3"/>
<evidence type="ECO:0000256" key="7">
    <source>
        <dbReference type="ARBA" id="ARBA00022723"/>
    </source>
</evidence>
<keyword evidence="8" id="KW-0460">Magnesium</keyword>
<evidence type="ECO:0000313" key="16">
    <source>
        <dbReference type="Proteomes" id="UP001445076"/>
    </source>
</evidence>
<organism evidence="15 16">
    <name type="scientific">Cherax quadricarinatus</name>
    <name type="common">Australian red claw crayfish</name>
    <dbReference type="NCBI Taxonomy" id="27406"/>
    <lineage>
        <taxon>Eukaryota</taxon>
        <taxon>Metazoa</taxon>
        <taxon>Ecdysozoa</taxon>
        <taxon>Arthropoda</taxon>
        <taxon>Crustacea</taxon>
        <taxon>Multicrustacea</taxon>
        <taxon>Malacostraca</taxon>
        <taxon>Eumalacostraca</taxon>
        <taxon>Eucarida</taxon>
        <taxon>Decapoda</taxon>
        <taxon>Pleocyemata</taxon>
        <taxon>Astacidea</taxon>
        <taxon>Parastacoidea</taxon>
        <taxon>Parastacidae</taxon>
        <taxon>Cherax</taxon>
    </lineage>
</organism>
<dbReference type="EMBL" id="JARKIK010000035">
    <property type="protein sequence ID" value="KAK8739937.1"/>
    <property type="molecule type" value="Genomic_DNA"/>
</dbReference>
<dbReference type="Pfam" id="PF03828">
    <property type="entry name" value="PAP_assoc"/>
    <property type="match status" value="1"/>
</dbReference>
<dbReference type="GO" id="GO:0050265">
    <property type="term" value="F:RNA uridylyltransferase activity"/>
    <property type="evidence" value="ECO:0007669"/>
    <property type="project" value="UniProtKB-EC"/>
</dbReference>
<dbReference type="AlphaFoldDB" id="A0AAW0XL57"/>
<gene>
    <name evidence="15" type="ORF">OTU49_003274</name>
</gene>
<dbReference type="SUPFAM" id="SSF81301">
    <property type="entry name" value="Nucleotidyltransferase"/>
    <property type="match status" value="1"/>
</dbReference>
<accession>A0AAW0XL57</accession>
<feature type="region of interest" description="Disordered" evidence="13">
    <location>
        <begin position="709"/>
        <end position="728"/>
    </location>
</feature>
<evidence type="ECO:0000256" key="5">
    <source>
        <dbReference type="ARBA" id="ARBA00022679"/>
    </source>
</evidence>
<dbReference type="EMBL" id="JARKIK010000035">
    <property type="protein sequence ID" value="KAK8739940.1"/>
    <property type="molecule type" value="Genomic_DNA"/>
</dbReference>
<dbReference type="GO" id="GO:1990817">
    <property type="term" value="F:poly(A) RNA polymerase activity"/>
    <property type="evidence" value="ECO:0007669"/>
    <property type="project" value="UniProtKB-ARBA"/>
</dbReference>
<evidence type="ECO:0000256" key="11">
    <source>
        <dbReference type="ARBA" id="ARBA00033036"/>
    </source>
</evidence>
<sequence>MSTNPITCNSLIQRTYKCTPCKTQPLDKFAYITHILGKRHQKNLKSSDHPQPNDEDNRTIHVTGFDHTTPAEAIIGAFLEYGVRNIIHHFNYSFVEFESADMVKKALKETHYYGKTRLQVSARHRKSHNQATEDNMIPISASLSRQLQERIQGRQLDSLIEVLILEIELKPEDYQMREYLRSRIVQFLMHHFSRVFGFIFGSSANNLGFKGCDVDLYVDIGINPWASCYSKAESEKKASDVTFYLAREIKRSRVGIKVQAVARARVPIVKFQDTQTGLMVDLSFRHGMPVYNTQLIYQYSISHPLVRPYLMLIRYWAKIQGVAGGGQPTFLITNYALTMLMLFYLMSRDTPIIPSVAHLKKNHPTKFDNVISGWDCSFSRDMSEWSRVKHSVTVMELVTEFFTYYGKFEASKWVICPLAGKLIDKKALIDRDLNSLPPCMVRYCRQNVNIQLNTALCLQDPFENSHNCTRGLKNGPLVEFQYKCRKSAEICGNILRGKQSLSDFLKPIKISPEVLKEIFTNDPAKEVDQSIEEIITLDDSDDASQDSVEVINVCSEKKSKASVSLKSNIISPSSKDFTKIDNVSDDEEVIVVVSGNTREVTTKSVKHSTASSETSENGVGSSREETDEVSVILPEGEPENKPYKFSLNFSKIPEFSITFDGAVSGGKDLMTAADDIGQAACSLVHFALQQCLKVDVSVIEAFVGDKKRKSISQEENSDTGKRIKGADGESVPISTKYGRLAQYHCVAVSQLWVGRKQTSKKVPWMKNVTPLQFELAVTDAQVSTSGIMISSNSSDDSDKLDFMIELWQKCNDPSNILVTGDSRSSVKITRSQMQPMFSYLSSLSQNLLKKVMVYVTSTSSKR</sequence>
<dbReference type="EMBL" id="JARKIK010000035">
    <property type="protein sequence ID" value="KAK8739941.1"/>
    <property type="molecule type" value="Genomic_DNA"/>
</dbReference>
<keyword evidence="16" id="KW-1185">Reference proteome</keyword>
<dbReference type="InterPro" id="IPR054708">
    <property type="entry name" value="MTPAP-like_central"/>
</dbReference>
<dbReference type="CDD" id="cd05402">
    <property type="entry name" value="NT_PAP_TUTase"/>
    <property type="match status" value="1"/>
</dbReference>
<keyword evidence="7" id="KW-0479">Metal-binding</keyword>
<evidence type="ECO:0000256" key="12">
    <source>
        <dbReference type="ARBA" id="ARBA00049105"/>
    </source>
</evidence>
<comment type="cofactor">
    <cofactor evidence="1">
        <name>Mn(2+)</name>
        <dbReference type="ChEBI" id="CHEBI:29035"/>
    </cofactor>
</comment>
<evidence type="ECO:0000256" key="1">
    <source>
        <dbReference type="ARBA" id="ARBA00001936"/>
    </source>
</evidence>
<dbReference type="SUPFAM" id="SSF81631">
    <property type="entry name" value="PAP/OAS1 substrate-binding domain"/>
    <property type="match status" value="1"/>
</dbReference>
<feature type="region of interest" description="Disordered" evidence="13">
    <location>
        <begin position="602"/>
        <end position="626"/>
    </location>
</feature>
<reference evidence="15 16" key="1">
    <citation type="journal article" date="2024" name="BMC Genomics">
        <title>Genome assembly of redclaw crayfish (Cherax quadricarinatus) provides insights into its immune adaptation and hypoxia tolerance.</title>
        <authorList>
            <person name="Liu Z."/>
            <person name="Zheng J."/>
            <person name="Li H."/>
            <person name="Fang K."/>
            <person name="Wang S."/>
            <person name="He J."/>
            <person name="Zhou D."/>
            <person name="Weng S."/>
            <person name="Chi M."/>
            <person name="Gu Z."/>
            <person name="He J."/>
            <person name="Li F."/>
            <person name="Wang M."/>
        </authorList>
    </citation>
    <scope>NUCLEOTIDE SEQUENCE [LARGE SCALE GENOMIC DNA]</scope>
    <source>
        <strain evidence="15">ZL_2023a</strain>
    </source>
</reference>
<feature type="compositionally biased region" description="Polar residues" evidence="13">
    <location>
        <begin position="602"/>
        <end position="620"/>
    </location>
</feature>
<evidence type="ECO:0000259" key="14">
    <source>
        <dbReference type="SMART" id="SM00360"/>
    </source>
</evidence>
<dbReference type="GO" id="GO:0031123">
    <property type="term" value="P:RNA 3'-end processing"/>
    <property type="evidence" value="ECO:0007669"/>
    <property type="project" value="TreeGrafter"/>
</dbReference>
<evidence type="ECO:0000256" key="10">
    <source>
        <dbReference type="ARBA" id="ARBA00030790"/>
    </source>
</evidence>
<dbReference type="InterPro" id="IPR035979">
    <property type="entry name" value="RBD_domain_sf"/>
</dbReference>
<dbReference type="GO" id="GO:0003723">
    <property type="term" value="F:RNA binding"/>
    <property type="evidence" value="ECO:0007669"/>
    <property type="project" value="UniProtKB-KW"/>
</dbReference>
<comment type="cofactor">
    <cofactor evidence="2">
        <name>Mg(2+)</name>
        <dbReference type="ChEBI" id="CHEBI:18420"/>
    </cofactor>
</comment>
<evidence type="ECO:0000256" key="6">
    <source>
        <dbReference type="ARBA" id="ARBA00022695"/>
    </source>
</evidence>
<dbReference type="InterPro" id="IPR002058">
    <property type="entry name" value="PAP_assoc"/>
</dbReference>
<dbReference type="Pfam" id="PF22600">
    <property type="entry name" value="MTPAP-like_central"/>
    <property type="match status" value="1"/>
</dbReference>
<evidence type="ECO:0000256" key="3">
    <source>
        <dbReference type="ARBA" id="ARBA00012472"/>
    </source>
</evidence>
<comment type="catalytic activity">
    <reaction evidence="12">
        <text>RNA(n) + UTP = RNA(n)-3'-uridine ribonucleotide + diphosphate</text>
        <dbReference type="Rhea" id="RHEA:14785"/>
        <dbReference type="Rhea" id="RHEA-COMP:14527"/>
        <dbReference type="Rhea" id="RHEA-COMP:17348"/>
        <dbReference type="ChEBI" id="CHEBI:33019"/>
        <dbReference type="ChEBI" id="CHEBI:46398"/>
        <dbReference type="ChEBI" id="CHEBI:140395"/>
        <dbReference type="ChEBI" id="CHEBI:173116"/>
        <dbReference type="EC" id="2.7.7.52"/>
    </reaction>
</comment>
<evidence type="ECO:0000256" key="8">
    <source>
        <dbReference type="ARBA" id="ARBA00022842"/>
    </source>
</evidence>
<dbReference type="InterPro" id="IPR043519">
    <property type="entry name" value="NT_sf"/>
</dbReference>
<dbReference type="InterPro" id="IPR000504">
    <property type="entry name" value="RRM_dom"/>
</dbReference>
<dbReference type="Gene3D" id="3.30.70.330">
    <property type="match status" value="1"/>
</dbReference>
<dbReference type="SUPFAM" id="SSF54928">
    <property type="entry name" value="RNA-binding domain, RBD"/>
    <property type="match status" value="1"/>
</dbReference>
<name>A0AAW0XL57_CHEQU</name>
<dbReference type="GO" id="GO:0046872">
    <property type="term" value="F:metal ion binding"/>
    <property type="evidence" value="ECO:0007669"/>
    <property type="project" value="UniProtKB-KW"/>
</dbReference>
<evidence type="ECO:0000256" key="2">
    <source>
        <dbReference type="ARBA" id="ARBA00001946"/>
    </source>
</evidence>